<dbReference type="PANTHER" id="PTHR10196:SF69">
    <property type="entry name" value="GLYCEROL KINASE"/>
    <property type="match status" value="1"/>
</dbReference>
<evidence type="ECO:0000259" key="10">
    <source>
        <dbReference type="Pfam" id="PF02782"/>
    </source>
</evidence>
<evidence type="ECO:0000256" key="6">
    <source>
        <dbReference type="ARBA" id="ARBA00022840"/>
    </source>
</evidence>
<dbReference type="GO" id="GO:0006072">
    <property type="term" value="P:glycerol-3-phosphate metabolic process"/>
    <property type="evidence" value="ECO:0007669"/>
    <property type="project" value="InterPro"/>
</dbReference>
<dbReference type="GO" id="GO:0005524">
    <property type="term" value="F:ATP binding"/>
    <property type="evidence" value="ECO:0007669"/>
    <property type="project" value="UniProtKB-KW"/>
</dbReference>
<evidence type="ECO:0000259" key="9">
    <source>
        <dbReference type="Pfam" id="PF00370"/>
    </source>
</evidence>
<dbReference type="GO" id="GO:0004370">
    <property type="term" value="F:glycerol kinase activity"/>
    <property type="evidence" value="ECO:0007669"/>
    <property type="project" value="InterPro"/>
</dbReference>
<keyword evidence="12" id="KW-1185">Reference proteome</keyword>
<keyword evidence="6" id="KW-0067">ATP-binding</keyword>
<proteinExistence type="inferred from homology"/>
<dbReference type="AlphaFoldDB" id="A0A229UVW1"/>
<dbReference type="InterPro" id="IPR018485">
    <property type="entry name" value="FGGY_C"/>
</dbReference>
<dbReference type="SUPFAM" id="SSF53067">
    <property type="entry name" value="Actin-like ATPase domain"/>
    <property type="match status" value="2"/>
</dbReference>
<dbReference type="PIRSF" id="PIRSF000538">
    <property type="entry name" value="GlpK"/>
    <property type="match status" value="1"/>
</dbReference>
<keyword evidence="4 8" id="KW-0418">Kinase</keyword>
<dbReference type="NCBIfam" id="NF000756">
    <property type="entry name" value="PRK00047.1"/>
    <property type="match status" value="1"/>
</dbReference>
<organism evidence="11 12">
    <name type="scientific">Paenibacillus rigui</name>
    <dbReference type="NCBI Taxonomy" id="554312"/>
    <lineage>
        <taxon>Bacteria</taxon>
        <taxon>Bacillati</taxon>
        <taxon>Bacillota</taxon>
        <taxon>Bacilli</taxon>
        <taxon>Bacillales</taxon>
        <taxon>Paenibacillaceae</taxon>
        <taxon>Paenibacillus</taxon>
    </lineage>
</organism>
<dbReference type="CDD" id="cd07769">
    <property type="entry name" value="ASKHA_NBD_FGGY_GK"/>
    <property type="match status" value="1"/>
</dbReference>
<dbReference type="PROSITE" id="PS00933">
    <property type="entry name" value="FGGY_KINASES_1"/>
    <property type="match status" value="1"/>
</dbReference>
<comment type="similarity">
    <text evidence="1 8">Belongs to the FGGY kinase family.</text>
</comment>
<dbReference type="InterPro" id="IPR000577">
    <property type="entry name" value="Carb_kinase_FGGY"/>
</dbReference>
<name>A0A229UVW1_9BACL</name>
<evidence type="ECO:0000313" key="12">
    <source>
        <dbReference type="Proteomes" id="UP000215509"/>
    </source>
</evidence>
<protein>
    <recommendedName>
        <fullName evidence="7">ATP:glycerol 3-phosphotransferase</fullName>
    </recommendedName>
</protein>
<evidence type="ECO:0000256" key="8">
    <source>
        <dbReference type="RuleBase" id="RU003733"/>
    </source>
</evidence>
<evidence type="ECO:0000256" key="4">
    <source>
        <dbReference type="ARBA" id="ARBA00022777"/>
    </source>
</evidence>
<reference evidence="11 12" key="1">
    <citation type="submission" date="2017-07" db="EMBL/GenBank/DDBJ databases">
        <title>Genome sequencing and assembly of Paenibacillus rigui.</title>
        <authorList>
            <person name="Mayilraj S."/>
        </authorList>
    </citation>
    <scope>NUCLEOTIDE SEQUENCE [LARGE SCALE GENOMIC DNA]</scope>
    <source>
        <strain evidence="11 12">JCM 16352</strain>
    </source>
</reference>
<evidence type="ECO:0000256" key="3">
    <source>
        <dbReference type="ARBA" id="ARBA00022741"/>
    </source>
</evidence>
<evidence type="ECO:0000256" key="5">
    <source>
        <dbReference type="ARBA" id="ARBA00022798"/>
    </source>
</evidence>
<feature type="domain" description="Carbohydrate kinase FGGY C-terminal" evidence="10">
    <location>
        <begin position="268"/>
        <end position="455"/>
    </location>
</feature>
<dbReference type="InterPro" id="IPR005999">
    <property type="entry name" value="Glycerol_kin"/>
</dbReference>
<dbReference type="InterPro" id="IPR018483">
    <property type="entry name" value="Carb_kinase_FGGY_CS"/>
</dbReference>
<dbReference type="Pfam" id="PF00370">
    <property type="entry name" value="FGGY_N"/>
    <property type="match status" value="1"/>
</dbReference>
<dbReference type="PANTHER" id="PTHR10196">
    <property type="entry name" value="SUGAR KINASE"/>
    <property type="match status" value="1"/>
</dbReference>
<keyword evidence="2 8" id="KW-0808">Transferase</keyword>
<dbReference type="NCBIfam" id="TIGR01311">
    <property type="entry name" value="glycerol_kin"/>
    <property type="match status" value="1"/>
</dbReference>
<dbReference type="Pfam" id="PF02782">
    <property type="entry name" value="FGGY_C"/>
    <property type="match status" value="1"/>
</dbReference>
<keyword evidence="5" id="KW-0319">Glycerol metabolism</keyword>
<dbReference type="InterPro" id="IPR043129">
    <property type="entry name" value="ATPase_NBD"/>
</dbReference>
<dbReference type="Proteomes" id="UP000215509">
    <property type="component" value="Unassembled WGS sequence"/>
</dbReference>
<dbReference type="OrthoDB" id="9805576at2"/>
<sequence>MMGKSYILTIDQSTSGTKALLFDQSGSILGKTALDHKQQYPQPGWVEHDPMEIYGNVLQAVQRVLQETGTSPEQLAALTVTNQRETAVVWDRETGLPVYNAIVWQCRRTAALCEELKLKGKEPVIQEKTGLVLDPYFSASKFRWILDHAEAEAESNAGRRRAEGRLLAGTMDSWLLWKLTGGKVHATDYTNASRTSLFNIHTLQWDQELIELFGVQGLQLPEVKSSNEVYGWTADPALFDGRVPVTGVIGDSQAALFGQLCHAPGMAKATYGTGTSVMMNIGPVLAAQPGNGLVTAVAWGLDGKVDYALEGIIHCTGDCMRWVRDQLGLFTDYAEAEKQAASLGDNEGVYVVPAFVGLGAPYWSPQARAAVMGLSRRSDKRHVIRAALESIAYQVRDTVELMEAESGIRLRELRADGGAADNRFLMQFQADLLQASVKKPVMTELSALGSAYIGGLTVGFWSSKEQLLTLSREPVMYVPAMDKGLTERYYGGWKTAVSAVIS</sequence>
<feature type="domain" description="Carbohydrate kinase FGGY N-terminal" evidence="9">
    <location>
        <begin position="6"/>
        <end position="258"/>
    </location>
</feature>
<keyword evidence="3" id="KW-0547">Nucleotide-binding</keyword>
<accession>A0A229UVW1</accession>
<evidence type="ECO:0000313" key="11">
    <source>
        <dbReference type="EMBL" id="OXM87443.1"/>
    </source>
</evidence>
<dbReference type="GO" id="GO:0005829">
    <property type="term" value="C:cytosol"/>
    <property type="evidence" value="ECO:0007669"/>
    <property type="project" value="TreeGrafter"/>
</dbReference>
<dbReference type="InterPro" id="IPR018484">
    <property type="entry name" value="FGGY_N"/>
</dbReference>
<evidence type="ECO:0000256" key="2">
    <source>
        <dbReference type="ARBA" id="ARBA00022679"/>
    </source>
</evidence>
<gene>
    <name evidence="11" type="primary">glpK</name>
    <name evidence="11" type="ORF">CF651_04910</name>
</gene>
<comment type="caution">
    <text evidence="11">The sequence shown here is derived from an EMBL/GenBank/DDBJ whole genome shotgun (WGS) entry which is preliminary data.</text>
</comment>
<evidence type="ECO:0000256" key="1">
    <source>
        <dbReference type="ARBA" id="ARBA00009156"/>
    </source>
</evidence>
<dbReference type="PROSITE" id="PS00445">
    <property type="entry name" value="FGGY_KINASES_2"/>
    <property type="match status" value="1"/>
</dbReference>
<dbReference type="GO" id="GO:0019563">
    <property type="term" value="P:glycerol catabolic process"/>
    <property type="evidence" value="ECO:0007669"/>
    <property type="project" value="TreeGrafter"/>
</dbReference>
<dbReference type="EMBL" id="NMQW01000005">
    <property type="protein sequence ID" value="OXM87443.1"/>
    <property type="molecule type" value="Genomic_DNA"/>
</dbReference>
<dbReference type="FunFam" id="3.30.420.40:FF:000008">
    <property type="entry name" value="Glycerol kinase"/>
    <property type="match status" value="1"/>
</dbReference>
<evidence type="ECO:0000256" key="7">
    <source>
        <dbReference type="ARBA" id="ARBA00043149"/>
    </source>
</evidence>
<dbReference type="Gene3D" id="3.30.420.40">
    <property type="match status" value="2"/>
</dbReference>